<keyword evidence="2" id="KW-0812">Transmembrane</keyword>
<protein>
    <recommendedName>
        <fullName evidence="5">PepSY domain-containing protein</fullName>
    </recommendedName>
</protein>
<reference evidence="3 4" key="1">
    <citation type="submission" date="2024-09" db="EMBL/GenBank/DDBJ databases">
        <authorList>
            <person name="Sun Q."/>
            <person name="Mori K."/>
        </authorList>
    </citation>
    <scope>NUCLEOTIDE SEQUENCE [LARGE SCALE GENOMIC DNA]</scope>
    <source>
        <strain evidence="3 4">JCM 13519</strain>
    </source>
</reference>
<feature type="transmembrane region" description="Helical" evidence="2">
    <location>
        <begin position="12"/>
        <end position="34"/>
    </location>
</feature>
<evidence type="ECO:0008006" key="5">
    <source>
        <dbReference type="Google" id="ProtNLM"/>
    </source>
</evidence>
<name>A0ABV5UQ50_9MICC</name>
<accession>A0ABV5UQ50</accession>
<proteinExistence type="predicted"/>
<keyword evidence="4" id="KW-1185">Reference proteome</keyword>
<evidence type="ECO:0000256" key="1">
    <source>
        <dbReference type="SAM" id="MobiDB-lite"/>
    </source>
</evidence>
<sequence length="152" mass="15694">MTADPRRHRRIWALSAVAVLIAAAIVAAIMLPAMPTVQHSDGASPSEQPSASASPSTSPPSAAELESVQTALSSGSNDLVAPLIGASPGTALASNFSQQLEDLHIQLDQKSMKAVGGGWDVTAQDKAGKIWHVGLMRNSTGVLVIVYGEAEQ</sequence>
<evidence type="ECO:0000313" key="3">
    <source>
        <dbReference type="EMBL" id="MFB9714395.1"/>
    </source>
</evidence>
<comment type="caution">
    <text evidence="3">The sequence shown here is derived from an EMBL/GenBank/DDBJ whole genome shotgun (WGS) entry which is preliminary data.</text>
</comment>
<evidence type="ECO:0000256" key="2">
    <source>
        <dbReference type="SAM" id="Phobius"/>
    </source>
</evidence>
<feature type="compositionally biased region" description="Low complexity" evidence="1">
    <location>
        <begin position="43"/>
        <end position="67"/>
    </location>
</feature>
<keyword evidence="2" id="KW-0472">Membrane</keyword>
<feature type="region of interest" description="Disordered" evidence="1">
    <location>
        <begin position="38"/>
        <end position="70"/>
    </location>
</feature>
<keyword evidence="2" id="KW-1133">Transmembrane helix</keyword>
<dbReference type="EMBL" id="JBHMBH010000019">
    <property type="protein sequence ID" value="MFB9714395.1"/>
    <property type="molecule type" value="Genomic_DNA"/>
</dbReference>
<evidence type="ECO:0000313" key="4">
    <source>
        <dbReference type="Proteomes" id="UP001589536"/>
    </source>
</evidence>
<organism evidence="3 4">
    <name type="scientific">Arthrobacter methylotrophus</name>
    <dbReference type="NCBI Taxonomy" id="121291"/>
    <lineage>
        <taxon>Bacteria</taxon>
        <taxon>Bacillati</taxon>
        <taxon>Actinomycetota</taxon>
        <taxon>Actinomycetes</taxon>
        <taxon>Micrococcales</taxon>
        <taxon>Micrococcaceae</taxon>
        <taxon>Arthrobacter</taxon>
    </lineage>
</organism>
<dbReference type="RefSeq" id="WP_345044768.1">
    <property type="nucleotide sequence ID" value="NZ_BAABED010000001.1"/>
</dbReference>
<dbReference type="Proteomes" id="UP001589536">
    <property type="component" value="Unassembled WGS sequence"/>
</dbReference>
<gene>
    <name evidence="3" type="ORF">ACFFPI_09690</name>
</gene>